<feature type="transmembrane region" description="Helical" evidence="1">
    <location>
        <begin position="7"/>
        <end position="27"/>
    </location>
</feature>
<keyword evidence="1" id="KW-0812">Transmembrane</keyword>
<protein>
    <submittedName>
        <fullName evidence="2">Uncharacterized protein</fullName>
    </submittedName>
</protein>
<accession>A0A6J5SVY5</accession>
<keyword evidence="1" id="KW-0472">Membrane</keyword>
<keyword evidence="1" id="KW-1133">Transmembrane helix</keyword>
<dbReference type="EMBL" id="LR797468">
    <property type="protein sequence ID" value="CAB4218791.1"/>
    <property type="molecule type" value="Genomic_DNA"/>
</dbReference>
<proteinExistence type="predicted"/>
<sequence>MSHEIDCVIKIMPYVVVLLAMAFYLAYKTVSKRIERTDCIYWNYSETDGVKVMKPSAWKVDPITEKHKKFFNSVK</sequence>
<organism evidence="2">
    <name type="scientific">uncultured Caudovirales phage</name>
    <dbReference type="NCBI Taxonomy" id="2100421"/>
    <lineage>
        <taxon>Viruses</taxon>
        <taxon>Duplodnaviria</taxon>
        <taxon>Heunggongvirae</taxon>
        <taxon>Uroviricota</taxon>
        <taxon>Caudoviricetes</taxon>
        <taxon>Peduoviridae</taxon>
        <taxon>Maltschvirus</taxon>
        <taxon>Maltschvirus maltsch</taxon>
    </lineage>
</organism>
<evidence type="ECO:0000256" key="1">
    <source>
        <dbReference type="SAM" id="Phobius"/>
    </source>
</evidence>
<evidence type="ECO:0000313" key="2">
    <source>
        <dbReference type="EMBL" id="CAB4218791.1"/>
    </source>
</evidence>
<gene>
    <name evidence="2" type="ORF">UFOVP1605_48</name>
</gene>
<name>A0A6J5SVY5_9CAUD</name>
<reference evidence="2" key="1">
    <citation type="submission" date="2020-05" db="EMBL/GenBank/DDBJ databases">
        <authorList>
            <person name="Chiriac C."/>
            <person name="Salcher M."/>
            <person name="Ghai R."/>
            <person name="Kavagutti S V."/>
        </authorList>
    </citation>
    <scope>NUCLEOTIDE SEQUENCE</scope>
</reference>